<reference evidence="3 4" key="1">
    <citation type="submission" date="2018-05" db="EMBL/GenBank/DDBJ databases">
        <authorList>
            <person name="Zhu B.Z."/>
            <person name="Cash A.M."/>
            <person name="Martinez Z.C."/>
            <person name="Herschberg M.B."/>
            <person name="Vranjkovina E."/>
            <person name="Halmadine O.M."/>
            <person name="Moe E."/>
            <person name="Gaffney B.L."/>
            <person name="Staples A.K."/>
            <person name="King R.A."/>
            <person name="Rinehart C.A."/>
            <person name="Rowland N.S."/>
            <person name="Garlena R.A."/>
            <person name="Russell D.A."/>
            <person name="Pope W.H."/>
            <person name="Jacobs-Sera D."/>
            <person name="Hendrix R.W."/>
            <person name="Hatfull G.F."/>
        </authorList>
    </citation>
    <scope>NUCLEOTIDE SEQUENCE [LARGE SCALE GENOMIC DNA]</scope>
</reference>
<keyword evidence="2" id="KW-1133">Transmembrane helix</keyword>
<evidence type="ECO:0000313" key="3">
    <source>
        <dbReference type="EMBL" id="AXC35787.1"/>
    </source>
</evidence>
<keyword evidence="4" id="KW-1185">Reference proteome</keyword>
<dbReference type="RefSeq" id="YP_009952736.1">
    <property type="nucleotide sequence ID" value="NC_051615.1"/>
</dbReference>
<feature type="region of interest" description="Disordered" evidence="1">
    <location>
        <begin position="290"/>
        <end position="310"/>
    </location>
</feature>
<keyword evidence="2" id="KW-0472">Membrane</keyword>
<proteinExistence type="predicted"/>
<feature type="transmembrane region" description="Helical" evidence="2">
    <location>
        <begin position="67"/>
        <end position="90"/>
    </location>
</feature>
<evidence type="ECO:0000256" key="1">
    <source>
        <dbReference type="SAM" id="MobiDB-lite"/>
    </source>
</evidence>
<feature type="transmembrane region" description="Helical" evidence="2">
    <location>
        <begin position="245"/>
        <end position="269"/>
    </location>
</feature>
<dbReference type="KEGG" id="vg:60324195"/>
<accession>A0A2Z5H7W7</accession>
<gene>
    <name evidence="3" type="primary">44</name>
    <name evidence="3" type="ORF">SEA_BEEZOO_44</name>
</gene>
<protein>
    <submittedName>
        <fullName evidence="3">Membrane protein</fullName>
    </submittedName>
</protein>
<name>A0A2Z5H7W7_9CAUD</name>
<keyword evidence="2" id="KW-0812">Transmembrane</keyword>
<dbReference type="EMBL" id="MH371113">
    <property type="protein sequence ID" value="AXC35787.1"/>
    <property type="molecule type" value="Genomic_DNA"/>
</dbReference>
<feature type="transmembrane region" description="Helical" evidence="2">
    <location>
        <begin position="110"/>
        <end position="128"/>
    </location>
</feature>
<dbReference type="Proteomes" id="UP000253341">
    <property type="component" value="Segment"/>
</dbReference>
<organism evidence="3 4">
    <name type="scientific">Mycobacterium phage Beezoo</name>
    <dbReference type="NCBI Taxonomy" id="2250355"/>
    <lineage>
        <taxon>Viruses</taxon>
        <taxon>Duplodnaviria</taxon>
        <taxon>Heunggongvirae</taxon>
        <taxon>Uroviricota</taxon>
        <taxon>Caudoviricetes</taxon>
        <taxon>Weiservirinae</taxon>
        <taxon>Anayavirus</taxon>
        <taxon>Anayavirus beezoo</taxon>
    </lineage>
</organism>
<feature type="transmembrane region" description="Helical" evidence="2">
    <location>
        <begin position="140"/>
        <end position="159"/>
    </location>
</feature>
<dbReference type="GeneID" id="60324195"/>
<feature type="transmembrane region" description="Helical" evidence="2">
    <location>
        <begin position="30"/>
        <end position="55"/>
    </location>
</feature>
<evidence type="ECO:0000256" key="2">
    <source>
        <dbReference type="SAM" id="Phobius"/>
    </source>
</evidence>
<sequence>MTCNFSPLRGVVYSCGSLIVGPPPAFPERVAMSIAVAFIVLRWIVCVVALAAVLLRWRSFRILHEGLLTSALLLQLIGAALCGTVASMTLGRTIYQAIGIWHLEDWLGRTLYLFSAGAIAVSMLHRVCDDDEARLYFARWVAPWLYLVPVVTLALQMSSPALREPSVHHNMLDMPATDIGIVGATALHYYATLHLLAVAVSCLWHIAHDEHQGRIAVLWIIALAFCIACCALAMASAFMATQHAITAMISVCGYVTTVMLSACLAWSWWTKIRPYRGLIRATRTSRRALREDTAEAHRRRLHPDAEREAA</sequence>
<evidence type="ECO:0000313" key="4">
    <source>
        <dbReference type="Proteomes" id="UP000253341"/>
    </source>
</evidence>
<feature type="transmembrane region" description="Helical" evidence="2">
    <location>
        <begin position="216"/>
        <end position="239"/>
    </location>
</feature>
<feature type="transmembrane region" description="Helical" evidence="2">
    <location>
        <begin position="179"/>
        <end position="204"/>
    </location>
</feature>